<sequence length="86" mass="9088">MQSVADSLVLQLGDTCADELLVRGLLGEKSGILFRDGFGLLTEGTSFATRAPLTDDAVFDLFFIPVMGILVDGADVHDAHMHGPIG</sequence>
<name>A0A2K9DM29_9MICO</name>
<protein>
    <submittedName>
        <fullName evidence="1">Uncharacterized protein</fullName>
    </submittedName>
</protein>
<dbReference type="AlphaFoldDB" id="A0A2K9DM29"/>
<dbReference type="KEGG" id="mhos:CXR34_08110"/>
<dbReference type="Proteomes" id="UP000233276">
    <property type="component" value="Chromosome"/>
</dbReference>
<evidence type="ECO:0000313" key="2">
    <source>
        <dbReference type="Proteomes" id="UP000233276"/>
    </source>
</evidence>
<gene>
    <name evidence="1" type="ORF">CXR34_08110</name>
</gene>
<evidence type="ECO:0000313" key="1">
    <source>
        <dbReference type="EMBL" id="AUG29428.1"/>
    </source>
</evidence>
<reference evidence="1 2" key="1">
    <citation type="submission" date="2017-12" db="EMBL/GenBank/DDBJ databases">
        <title>Isolation and characterization of estrogens degradatiion strain Microbacterium hominis SJTG1.</title>
        <authorList>
            <person name="Xiong W."/>
            <person name="Yin C."/>
            <person name="Zheng D."/>
            <person name="Liang R."/>
        </authorList>
    </citation>
    <scope>NUCLEOTIDE SEQUENCE [LARGE SCALE GENOMIC DNA]</scope>
    <source>
        <strain evidence="1 2">SJTG1</strain>
    </source>
</reference>
<dbReference type="EMBL" id="CP025299">
    <property type="protein sequence ID" value="AUG29428.1"/>
    <property type="molecule type" value="Genomic_DNA"/>
</dbReference>
<proteinExistence type="predicted"/>
<organism evidence="1 2">
    <name type="scientific">Microbacterium hominis</name>
    <dbReference type="NCBI Taxonomy" id="162426"/>
    <lineage>
        <taxon>Bacteria</taxon>
        <taxon>Bacillati</taxon>
        <taxon>Actinomycetota</taxon>
        <taxon>Actinomycetes</taxon>
        <taxon>Micrococcales</taxon>
        <taxon>Microbacteriaceae</taxon>
        <taxon>Microbacterium</taxon>
    </lineage>
</organism>
<accession>A0A2K9DM29</accession>